<name>A0A1B0ZJ47_9MICO</name>
<proteinExistence type="inferred from homology"/>
<dbReference type="GO" id="GO:0005829">
    <property type="term" value="C:cytosol"/>
    <property type="evidence" value="ECO:0007669"/>
    <property type="project" value="InterPro"/>
</dbReference>
<dbReference type="Gene3D" id="3.30.230.10">
    <property type="match status" value="1"/>
</dbReference>
<gene>
    <name evidence="10" type="ORF">DAD186_12920</name>
</gene>
<evidence type="ECO:0000256" key="4">
    <source>
        <dbReference type="ARBA" id="ARBA00022741"/>
    </source>
</evidence>
<dbReference type="EC" id="4.1.1.33" evidence="2"/>
<keyword evidence="5" id="KW-0067">ATP-binding</keyword>
<dbReference type="Pfam" id="PF18376">
    <property type="entry name" value="MDD_C"/>
    <property type="match status" value="1"/>
</dbReference>
<dbReference type="GO" id="GO:0019287">
    <property type="term" value="P:isopentenyl diphosphate biosynthetic process, mevalonate pathway"/>
    <property type="evidence" value="ECO:0007669"/>
    <property type="project" value="InterPro"/>
</dbReference>
<dbReference type="EMBL" id="CP012117">
    <property type="protein sequence ID" value="ANP27842.1"/>
    <property type="molecule type" value="Genomic_DNA"/>
</dbReference>
<dbReference type="SUPFAM" id="SSF54211">
    <property type="entry name" value="Ribosomal protein S5 domain 2-like"/>
    <property type="match status" value="1"/>
</dbReference>
<reference evidence="10 11" key="1">
    <citation type="submission" date="2015-06" db="EMBL/GenBank/DDBJ databases">
        <title>Investigation of pathophysiology for high-risk pregnancy and development of treatment modality based on it.</title>
        <authorList>
            <person name="Kim B.-C."/>
            <person name="Lim S."/>
        </authorList>
    </citation>
    <scope>NUCLEOTIDE SEQUENCE [LARGE SCALE GENOMIC DNA]</scope>
    <source>
        <strain evidence="10 11">AD1-86</strain>
    </source>
</reference>
<keyword evidence="7" id="KW-0456">Lyase</keyword>
<dbReference type="PANTHER" id="PTHR10977:SF3">
    <property type="entry name" value="DIPHOSPHOMEVALONATE DECARBOXYLASE"/>
    <property type="match status" value="1"/>
</dbReference>
<feature type="domain" description="Diphosphomevalonate decarboxylase-like N-terminal" evidence="9">
    <location>
        <begin position="8"/>
        <end position="162"/>
    </location>
</feature>
<dbReference type="Proteomes" id="UP000092596">
    <property type="component" value="Chromosome"/>
</dbReference>
<dbReference type="AlphaFoldDB" id="A0A1B0ZJ47"/>
<evidence type="ECO:0000259" key="8">
    <source>
        <dbReference type="Pfam" id="PF18376"/>
    </source>
</evidence>
<dbReference type="SUPFAM" id="SSF55060">
    <property type="entry name" value="GHMP Kinase, C-terminal domain"/>
    <property type="match status" value="1"/>
</dbReference>
<dbReference type="STRING" id="1630135.DAD186_12920"/>
<dbReference type="NCBIfam" id="TIGR01240">
    <property type="entry name" value="mevDPdecarb"/>
    <property type="match status" value="1"/>
</dbReference>
<dbReference type="RefSeq" id="WP_065247971.1">
    <property type="nucleotide sequence ID" value="NZ_CP012117.1"/>
</dbReference>
<evidence type="ECO:0000256" key="6">
    <source>
        <dbReference type="ARBA" id="ARBA00023098"/>
    </source>
</evidence>
<evidence type="ECO:0000313" key="10">
    <source>
        <dbReference type="EMBL" id="ANP27842.1"/>
    </source>
</evidence>
<evidence type="ECO:0000259" key="9">
    <source>
        <dbReference type="Pfam" id="PF22700"/>
    </source>
</evidence>
<dbReference type="PATRIC" id="fig|1630135.4.peg.1293"/>
<protein>
    <recommendedName>
        <fullName evidence="2">diphosphomevalonate decarboxylase</fullName>
        <ecNumber evidence="2">4.1.1.33</ecNumber>
    </recommendedName>
</protein>
<dbReference type="InterPro" id="IPR014721">
    <property type="entry name" value="Ribsml_uS5_D2-typ_fold_subgr"/>
</dbReference>
<dbReference type="PANTHER" id="PTHR10977">
    <property type="entry name" value="DIPHOSPHOMEVALONATE DECARBOXYLASE"/>
    <property type="match status" value="1"/>
</dbReference>
<dbReference type="InterPro" id="IPR029765">
    <property type="entry name" value="Mev_diP_decarb"/>
</dbReference>
<dbReference type="GO" id="GO:0005524">
    <property type="term" value="F:ATP binding"/>
    <property type="evidence" value="ECO:0007669"/>
    <property type="project" value="UniProtKB-KW"/>
</dbReference>
<evidence type="ECO:0000256" key="1">
    <source>
        <dbReference type="ARBA" id="ARBA00008831"/>
    </source>
</evidence>
<dbReference type="Pfam" id="PF22700">
    <property type="entry name" value="MVD-like_N"/>
    <property type="match status" value="1"/>
</dbReference>
<evidence type="ECO:0000256" key="5">
    <source>
        <dbReference type="ARBA" id="ARBA00022840"/>
    </source>
</evidence>
<keyword evidence="4" id="KW-0547">Nucleotide-binding</keyword>
<feature type="domain" description="Mvd1 C-terminal" evidence="8">
    <location>
        <begin position="174"/>
        <end position="306"/>
    </location>
</feature>
<keyword evidence="3" id="KW-0444">Lipid biosynthesis</keyword>
<organism evidence="10 11">
    <name type="scientific">Dermabacter vaginalis</name>
    <dbReference type="NCBI Taxonomy" id="1630135"/>
    <lineage>
        <taxon>Bacteria</taxon>
        <taxon>Bacillati</taxon>
        <taxon>Actinomycetota</taxon>
        <taxon>Actinomycetes</taxon>
        <taxon>Micrococcales</taxon>
        <taxon>Dermabacteraceae</taxon>
        <taxon>Dermabacter</taxon>
    </lineage>
</organism>
<keyword evidence="6" id="KW-0443">Lipid metabolism</keyword>
<dbReference type="GO" id="GO:0004163">
    <property type="term" value="F:diphosphomevalonate decarboxylase activity"/>
    <property type="evidence" value="ECO:0007669"/>
    <property type="project" value="UniProtKB-EC"/>
</dbReference>
<dbReference type="InterPro" id="IPR041431">
    <property type="entry name" value="Mvd1_C"/>
</dbReference>
<evidence type="ECO:0000313" key="11">
    <source>
        <dbReference type="Proteomes" id="UP000092596"/>
    </source>
</evidence>
<sequence>MTRATAVAHPNIALVKYWGKADRELNLPATGSLSLTLDIFPTTTTVELTEEATDQVILDGATLSGEESARVRTVLDLVRERAGSGAYARVTSTNTVPTAAGLASSAAAFAALAKASSVAYGLSLSDAELSRLARRGSGSACRSIFGGLARWNQGTSDETSVAEPLEWKGEDLAMVVAVISSARKKIGSRAGMNHTVETSPYFEGWVRSNAALVERASRAVDEADFTSLGEIAEMSALRMHASMLGAEPPVRYLTGKSFAIFDAVQALREEGLEAYASADAGPNVKILCRSREAALVAQSLRERIEDVKMHVANAGPGAYLLDEGERPSAA</sequence>
<dbReference type="InterPro" id="IPR020568">
    <property type="entry name" value="Ribosomal_Su5_D2-typ_SF"/>
</dbReference>
<accession>A0A1B0ZJ47</accession>
<dbReference type="InterPro" id="IPR005935">
    <property type="entry name" value="Mev_decarb"/>
</dbReference>
<evidence type="ECO:0000256" key="7">
    <source>
        <dbReference type="ARBA" id="ARBA00023239"/>
    </source>
</evidence>
<dbReference type="InterPro" id="IPR036554">
    <property type="entry name" value="GHMP_kinase_C_sf"/>
</dbReference>
<dbReference type="KEGG" id="dva:DAD186_12920"/>
<comment type="similarity">
    <text evidence="1">Belongs to the diphosphomevalonate decarboxylase family.</text>
</comment>
<dbReference type="InterPro" id="IPR053859">
    <property type="entry name" value="MVD-like_N"/>
</dbReference>
<evidence type="ECO:0000256" key="2">
    <source>
        <dbReference type="ARBA" id="ARBA00012296"/>
    </source>
</evidence>
<evidence type="ECO:0000256" key="3">
    <source>
        <dbReference type="ARBA" id="ARBA00022516"/>
    </source>
</evidence>
<dbReference type="PIRSF" id="PIRSF015950">
    <property type="entry name" value="Mev_P_decrbx"/>
    <property type="match status" value="1"/>
</dbReference>
<dbReference type="Gene3D" id="3.30.70.890">
    <property type="entry name" value="GHMP kinase, C-terminal domain"/>
    <property type="match status" value="1"/>
</dbReference>
<dbReference type="FunFam" id="3.30.230.10:FF:000072">
    <property type="entry name" value="Diphosphomevalonate decarboxylase"/>
    <property type="match status" value="1"/>
</dbReference>